<reference evidence="2 3" key="1">
    <citation type="journal article" date="2007" name="Int. J. Syst. Evol. Microbiol.">
        <title>Paenibacillus ginsengarvi sp. nov., isolated from soil from ginseng cultivation.</title>
        <authorList>
            <person name="Yoon M.H."/>
            <person name="Ten L.N."/>
            <person name="Im W.T."/>
        </authorList>
    </citation>
    <scope>NUCLEOTIDE SEQUENCE [LARGE SCALE GENOMIC DNA]</scope>
    <source>
        <strain evidence="2 3">KCTC 13059</strain>
    </source>
</reference>
<name>A0A3B0CKB5_9BACL</name>
<dbReference type="SUPFAM" id="SSF56601">
    <property type="entry name" value="beta-lactamase/transpeptidase-like"/>
    <property type="match status" value="1"/>
</dbReference>
<dbReference type="EMBL" id="RBAH01000008">
    <property type="protein sequence ID" value="RKN84446.1"/>
    <property type="molecule type" value="Genomic_DNA"/>
</dbReference>
<keyword evidence="3" id="KW-1185">Reference proteome</keyword>
<dbReference type="PANTHER" id="PTHR43283">
    <property type="entry name" value="BETA-LACTAMASE-RELATED"/>
    <property type="match status" value="1"/>
</dbReference>
<dbReference type="Proteomes" id="UP000282311">
    <property type="component" value="Unassembled WGS sequence"/>
</dbReference>
<dbReference type="Pfam" id="PF00144">
    <property type="entry name" value="Beta-lactamase"/>
    <property type="match status" value="1"/>
</dbReference>
<evidence type="ECO:0000259" key="1">
    <source>
        <dbReference type="Pfam" id="PF00144"/>
    </source>
</evidence>
<dbReference type="InterPro" id="IPR050789">
    <property type="entry name" value="Diverse_Enzym_Activities"/>
</dbReference>
<gene>
    <name evidence="2" type="ORF">D7M11_13260</name>
</gene>
<protein>
    <submittedName>
        <fullName evidence="2">Class C beta-lactamase-related serine hydrolase</fullName>
    </submittedName>
</protein>
<dbReference type="GO" id="GO:0016787">
    <property type="term" value="F:hydrolase activity"/>
    <property type="evidence" value="ECO:0007669"/>
    <property type="project" value="UniProtKB-KW"/>
</dbReference>
<keyword evidence="2" id="KW-0378">Hydrolase</keyword>
<feature type="domain" description="Beta-lactamase-related" evidence="1">
    <location>
        <begin position="49"/>
        <end position="332"/>
    </location>
</feature>
<accession>A0A3B0CKB5</accession>
<dbReference type="InterPro" id="IPR001466">
    <property type="entry name" value="Beta-lactam-related"/>
</dbReference>
<dbReference type="AlphaFoldDB" id="A0A3B0CKB5"/>
<evidence type="ECO:0000313" key="2">
    <source>
        <dbReference type="EMBL" id="RKN84446.1"/>
    </source>
</evidence>
<evidence type="ECO:0000313" key="3">
    <source>
        <dbReference type="Proteomes" id="UP000282311"/>
    </source>
</evidence>
<proteinExistence type="predicted"/>
<comment type="caution">
    <text evidence="2">The sequence shown here is derived from an EMBL/GenBank/DDBJ whole genome shotgun (WGS) entry which is preliminary data.</text>
</comment>
<organism evidence="2 3">
    <name type="scientific">Paenibacillus ginsengarvi</name>
    <dbReference type="NCBI Taxonomy" id="400777"/>
    <lineage>
        <taxon>Bacteria</taxon>
        <taxon>Bacillati</taxon>
        <taxon>Bacillota</taxon>
        <taxon>Bacilli</taxon>
        <taxon>Bacillales</taxon>
        <taxon>Paenibacillaceae</taxon>
        <taxon>Paenibacillus</taxon>
    </lineage>
</organism>
<dbReference type="InterPro" id="IPR012338">
    <property type="entry name" value="Beta-lactam/transpept-like"/>
</dbReference>
<dbReference type="PANTHER" id="PTHR43283:SF7">
    <property type="entry name" value="BETA-LACTAMASE-RELATED DOMAIN-CONTAINING PROTEIN"/>
    <property type="match status" value="1"/>
</dbReference>
<dbReference type="Gene3D" id="3.40.710.10">
    <property type="entry name" value="DD-peptidase/beta-lactamase superfamily"/>
    <property type="match status" value="1"/>
</dbReference>
<sequence>MKLQNISTYDKKKYWPARPWRTSYPEAQGMASADLSDTFGNFTNRGVHSVVIVRNGYLVAEAYQGQANADTPQDIRSVTKSILSLLTGIVLAEHNISLEQKIIDFFPYIANDPLKSEIRIKHLLTMTSGLEWNNKDEQSSVDMMYSQNWVQYILDCPSVFKPGTRFRYSNGDAHLLSVILQKVTNSTMLDYASVNLFSPLGITNVKWDHDPQGHNIGAWAMAMTARDMARIGYLLLMEGEWEGRQLLSRDWIRDSMTGRVELEGHDGRTQKYGLFWWQKWLLPGLMKHDTRQHSMFYAAGSGGSRIFVIPGLQLIVALTAQTTDGTVPEQLLNSIVRAIKADRPLTVKREDTMNLARAIESFRG</sequence>